<organism evidence="1">
    <name type="scientific">Rhizophora mucronata</name>
    <name type="common">Asiatic mangrove</name>
    <dbReference type="NCBI Taxonomy" id="61149"/>
    <lineage>
        <taxon>Eukaryota</taxon>
        <taxon>Viridiplantae</taxon>
        <taxon>Streptophyta</taxon>
        <taxon>Embryophyta</taxon>
        <taxon>Tracheophyta</taxon>
        <taxon>Spermatophyta</taxon>
        <taxon>Magnoliopsida</taxon>
        <taxon>eudicotyledons</taxon>
        <taxon>Gunneridae</taxon>
        <taxon>Pentapetalae</taxon>
        <taxon>rosids</taxon>
        <taxon>fabids</taxon>
        <taxon>Malpighiales</taxon>
        <taxon>Rhizophoraceae</taxon>
        <taxon>Rhizophora</taxon>
    </lineage>
</organism>
<dbReference type="AlphaFoldDB" id="A0A2P2KYI1"/>
<sequence>MLLAQPPHFFFMMQLHQIQQQDSGLCQLGKTSGCIKGIIRLLFVVHFMMEQSLLLNESPPTPVVYILFHLHVCSQIDLCQDSYIKCHLHSVCA</sequence>
<protein>
    <submittedName>
        <fullName evidence="1">Protein LST8 homolog isoform X2</fullName>
    </submittedName>
</protein>
<evidence type="ECO:0000313" key="1">
    <source>
        <dbReference type="EMBL" id="MBX10758.1"/>
    </source>
</evidence>
<name>A0A2P2KYI1_RHIMU</name>
<reference evidence="1" key="1">
    <citation type="submission" date="2018-02" db="EMBL/GenBank/DDBJ databases">
        <title>Rhizophora mucronata_Transcriptome.</title>
        <authorList>
            <person name="Meera S.P."/>
            <person name="Sreeshan A."/>
            <person name="Augustine A."/>
        </authorList>
    </citation>
    <scope>NUCLEOTIDE SEQUENCE</scope>
    <source>
        <tissue evidence="1">Leaf</tissue>
    </source>
</reference>
<dbReference type="EMBL" id="GGEC01030274">
    <property type="protein sequence ID" value="MBX10758.1"/>
    <property type="molecule type" value="Transcribed_RNA"/>
</dbReference>
<accession>A0A2P2KYI1</accession>
<proteinExistence type="predicted"/>